<gene>
    <name evidence="1" type="ORF">Mpt1_c10020</name>
</gene>
<protein>
    <submittedName>
        <fullName evidence="1">Uncharacterized protein</fullName>
    </submittedName>
</protein>
<reference evidence="1 2" key="1">
    <citation type="journal article" date="2014" name="Appl. Environ. Microbiol.">
        <title>Comparative Genome Analysis of 'Candidatus Methanoplasma termitum' Indicates a New Mode of Energy Metabolism in the Seventh Order of Methanogens.</title>
        <authorList>
            <person name="Lang K."/>
            <person name="Schuldes J."/>
            <person name="Klingl A."/>
            <person name="Poehlein A."/>
            <person name="Daniel R."/>
            <person name="Brune A."/>
        </authorList>
    </citation>
    <scope>NUCLEOTIDE SEQUENCE [LARGE SCALE GENOMIC DNA]</scope>
    <source>
        <strain evidence="2">Mpt1</strain>
    </source>
</reference>
<organism evidence="1 2">
    <name type="scientific">Candidatus Methanoplasma termitum</name>
    <dbReference type="NCBI Taxonomy" id="1577791"/>
    <lineage>
        <taxon>Archaea</taxon>
        <taxon>Methanobacteriati</taxon>
        <taxon>Thermoplasmatota</taxon>
        <taxon>Thermoplasmata</taxon>
        <taxon>Methanomassiliicoccales</taxon>
        <taxon>Methanomassiliicoccaceae</taxon>
        <taxon>Candidatus Methanoplasma</taxon>
    </lineage>
</organism>
<dbReference type="KEGG" id="mear:Mpt1_c10020"/>
<sequence>MERYYLFPGEREDYEKFVIALYEDREKAMKNKCTSLSDEMVVYHMICDMMEFFEIDMVMRTFKKIKKEMKEVDNESKRSPPFF</sequence>
<accession>A0A0A7LCG7</accession>
<dbReference type="RefSeq" id="WP_048112757.1">
    <property type="nucleotide sequence ID" value="NZ_CP010070.1"/>
</dbReference>
<dbReference type="HOGENOM" id="CLU_2534496_0_0_2"/>
<keyword evidence="2" id="KW-1185">Reference proteome</keyword>
<proteinExistence type="predicted"/>
<evidence type="ECO:0000313" key="2">
    <source>
        <dbReference type="Proteomes" id="UP000030787"/>
    </source>
</evidence>
<name>A0A0A7LCG7_9ARCH</name>
<dbReference type="GeneID" id="24818663"/>
<dbReference type="Proteomes" id="UP000030787">
    <property type="component" value="Chromosome"/>
</dbReference>
<evidence type="ECO:0000313" key="1">
    <source>
        <dbReference type="EMBL" id="AIZ56875.1"/>
    </source>
</evidence>
<dbReference type="EMBL" id="CP010070">
    <property type="protein sequence ID" value="AIZ56875.1"/>
    <property type="molecule type" value="Genomic_DNA"/>
</dbReference>
<dbReference type="AlphaFoldDB" id="A0A0A7LCG7"/>